<organism evidence="2 3">
    <name type="scientific">Halobacillus campisalis</name>
    <dbReference type="NCBI Taxonomy" id="435909"/>
    <lineage>
        <taxon>Bacteria</taxon>
        <taxon>Bacillati</taxon>
        <taxon>Bacillota</taxon>
        <taxon>Bacilli</taxon>
        <taxon>Bacillales</taxon>
        <taxon>Bacillaceae</taxon>
        <taxon>Halobacillus</taxon>
    </lineage>
</organism>
<comment type="caution">
    <text evidence="2">The sequence shown here is derived from an EMBL/GenBank/DDBJ whole genome shotgun (WGS) entry which is preliminary data.</text>
</comment>
<evidence type="ECO:0000313" key="2">
    <source>
        <dbReference type="EMBL" id="MFC7320592.1"/>
    </source>
</evidence>
<protein>
    <submittedName>
        <fullName evidence="2">Uncharacterized protein</fullName>
    </submittedName>
</protein>
<name>A0ABW2K301_9BACI</name>
<reference evidence="3" key="1">
    <citation type="journal article" date="2019" name="Int. J. Syst. Evol. Microbiol.">
        <title>The Global Catalogue of Microorganisms (GCM) 10K type strain sequencing project: providing services to taxonomists for standard genome sequencing and annotation.</title>
        <authorList>
            <consortium name="The Broad Institute Genomics Platform"/>
            <consortium name="The Broad Institute Genome Sequencing Center for Infectious Disease"/>
            <person name="Wu L."/>
            <person name="Ma J."/>
        </authorList>
    </citation>
    <scope>NUCLEOTIDE SEQUENCE [LARGE SCALE GENOMIC DNA]</scope>
    <source>
        <strain evidence="3">CCUG 73951</strain>
    </source>
</reference>
<dbReference type="EMBL" id="JBHTBY010000006">
    <property type="protein sequence ID" value="MFC7320592.1"/>
    <property type="molecule type" value="Genomic_DNA"/>
</dbReference>
<evidence type="ECO:0000256" key="1">
    <source>
        <dbReference type="SAM" id="MobiDB-lite"/>
    </source>
</evidence>
<evidence type="ECO:0000313" key="3">
    <source>
        <dbReference type="Proteomes" id="UP001596494"/>
    </source>
</evidence>
<dbReference type="Proteomes" id="UP001596494">
    <property type="component" value="Unassembled WGS sequence"/>
</dbReference>
<proteinExistence type="predicted"/>
<keyword evidence="3" id="KW-1185">Reference proteome</keyword>
<sequence>MFKTSTFKNVLFKWMPHKEQTLCERKLIKVIKRLNIDDFHFNWDRSSCFIEFTYQEKSYRLEHSIDSARKRGIILRNGLDCLNELAQSLEDLCEIINRGTYNFETWISGMTHHPLDQEPSDYEEEFHIRYKSSGRQSYSEYGRDEEFVPFDQESALRDFEQNQHIPRSQRR</sequence>
<feature type="compositionally biased region" description="Polar residues" evidence="1">
    <location>
        <begin position="162"/>
        <end position="171"/>
    </location>
</feature>
<accession>A0ABW2K301</accession>
<feature type="region of interest" description="Disordered" evidence="1">
    <location>
        <begin position="152"/>
        <end position="171"/>
    </location>
</feature>
<dbReference type="RefSeq" id="WP_289214225.1">
    <property type="nucleotide sequence ID" value="NZ_JAPVRC010000001.1"/>
</dbReference>
<gene>
    <name evidence="2" type="ORF">ACFQMN_06840</name>
</gene>